<evidence type="ECO:0000256" key="6">
    <source>
        <dbReference type="RuleBase" id="RU363076"/>
    </source>
</evidence>
<evidence type="ECO:0000256" key="3">
    <source>
        <dbReference type="ARBA" id="ARBA00022692"/>
    </source>
</evidence>
<keyword evidence="5 6" id="KW-0472">Membrane</keyword>
<dbReference type="AlphaFoldDB" id="A0A6J4LNB1"/>
<keyword evidence="6" id="KW-1003">Cell membrane</keyword>
<dbReference type="EMBL" id="CADCTU010000612">
    <property type="protein sequence ID" value="CAA9336970.1"/>
    <property type="molecule type" value="Genomic_DNA"/>
</dbReference>
<feature type="transmembrane region" description="Helical" evidence="6">
    <location>
        <begin position="212"/>
        <end position="232"/>
    </location>
</feature>
<evidence type="ECO:0000256" key="4">
    <source>
        <dbReference type="ARBA" id="ARBA00022989"/>
    </source>
</evidence>
<keyword evidence="3 6" id="KW-0812">Transmembrane</keyword>
<evidence type="ECO:0000256" key="5">
    <source>
        <dbReference type="ARBA" id="ARBA00023136"/>
    </source>
</evidence>
<dbReference type="CDD" id="cd06662">
    <property type="entry name" value="SURF1"/>
    <property type="match status" value="1"/>
</dbReference>
<gene>
    <name evidence="7" type="ORF">AVDCRST_MAG11-2767</name>
</gene>
<name>A0A6J4LNB1_9BACT</name>
<evidence type="ECO:0000256" key="1">
    <source>
        <dbReference type="ARBA" id="ARBA00004370"/>
    </source>
</evidence>
<dbReference type="GO" id="GO:0005886">
    <property type="term" value="C:plasma membrane"/>
    <property type="evidence" value="ECO:0007669"/>
    <property type="project" value="UniProtKB-SubCell"/>
</dbReference>
<evidence type="ECO:0000313" key="7">
    <source>
        <dbReference type="EMBL" id="CAA9336970.1"/>
    </source>
</evidence>
<organism evidence="7">
    <name type="scientific">uncultured Gemmatimonadaceae bacterium</name>
    <dbReference type="NCBI Taxonomy" id="246130"/>
    <lineage>
        <taxon>Bacteria</taxon>
        <taxon>Pseudomonadati</taxon>
        <taxon>Gemmatimonadota</taxon>
        <taxon>Gemmatimonadia</taxon>
        <taxon>Gemmatimonadales</taxon>
        <taxon>Gemmatimonadaceae</taxon>
        <taxon>environmental samples</taxon>
    </lineage>
</organism>
<comment type="similarity">
    <text evidence="2 6">Belongs to the SURF1 family.</text>
</comment>
<dbReference type="PROSITE" id="PS50895">
    <property type="entry name" value="SURF1"/>
    <property type="match status" value="1"/>
</dbReference>
<accession>A0A6J4LNB1</accession>
<dbReference type="PANTHER" id="PTHR23427">
    <property type="entry name" value="SURFEIT LOCUS PROTEIN"/>
    <property type="match status" value="1"/>
</dbReference>
<comment type="subcellular location">
    <subcellularLocation>
        <location evidence="6">Cell membrane</location>
        <topology evidence="6">Multi-pass membrane protein</topology>
    </subcellularLocation>
    <subcellularLocation>
        <location evidence="1">Membrane</location>
    </subcellularLocation>
</comment>
<protein>
    <recommendedName>
        <fullName evidence="6">SURF1-like protein</fullName>
    </recommendedName>
</protein>
<evidence type="ECO:0000256" key="2">
    <source>
        <dbReference type="ARBA" id="ARBA00007165"/>
    </source>
</evidence>
<sequence length="238" mass="25649">MSRRNLAFVALCLVAAAVCVRLGVWQLGRLGERRLRNEFVRARLNFPSVPLAALPADTGVVRFRRASVRGRYDYAREFVLTGRARNGSPGAHIVTPLRGAAGGDTVVLVNRGWVYAPDAATVELARWREGDSAAVTGFVDLFPSPGSGAARAANRPRAYRWLDRSLVARELGAPVAPLVVVARGDTAGMGASRIPARVEPPPLDEGPHLNYAVQWFAFAGVALAGLAAFVTAERRKRR</sequence>
<keyword evidence="4 6" id="KW-1133">Transmembrane helix</keyword>
<dbReference type="Pfam" id="PF02104">
    <property type="entry name" value="SURF1"/>
    <property type="match status" value="1"/>
</dbReference>
<proteinExistence type="inferred from homology"/>
<reference evidence="7" key="1">
    <citation type="submission" date="2020-02" db="EMBL/GenBank/DDBJ databases">
        <authorList>
            <person name="Meier V. D."/>
        </authorList>
    </citation>
    <scope>NUCLEOTIDE SEQUENCE</scope>
    <source>
        <strain evidence="7">AVDCRST_MAG11</strain>
    </source>
</reference>
<comment type="caution">
    <text evidence="6">Lacks conserved residue(s) required for the propagation of feature annotation.</text>
</comment>
<dbReference type="InterPro" id="IPR045214">
    <property type="entry name" value="Surf1/Surf4"/>
</dbReference>
<dbReference type="PANTHER" id="PTHR23427:SF2">
    <property type="entry name" value="SURFEIT LOCUS PROTEIN 1"/>
    <property type="match status" value="1"/>
</dbReference>
<dbReference type="InterPro" id="IPR002994">
    <property type="entry name" value="Surf1/Shy1"/>
</dbReference>